<proteinExistence type="predicted"/>
<sequence length="260" mass="30436">MGKRKITCNNSSCKHHTNGGCDTCITLDGSGKCKSFEKGFAYYFHIVWDALDNKNFIDMVEIRMNPDLKTGLFYVMECYDLGFSEMEWGTCRMVMLKDGKEGKPLKYEEIIEREMNMEKFSKYLENFNNGIMPQMQQEQDAAGQQDKEEKEFGWLSPTGVFTESPFGTHEESAEQICEEKGFTEEYWNWVKENRGNEINHLMRDFLSEVKGYCLIHNPSGYTGYIVTNMKNLTKQQKEFLYGYFMDMGDRFKAEQFVDFD</sequence>
<organism evidence="1 2">
    <name type="scientific">Agathobacter rectalis</name>
    <dbReference type="NCBI Taxonomy" id="39491"/>
    <lineage>
        <taxon>Bacteria</taxon>
        <taxon>Bacillati</taxon>
        <taxon>Bacillota</taxon>
        <taxon>Clostridia</taxon>
        <taxon>Lachnospirales</taxon>
        <taxon>Lachnospiraceae</taxon>
        <taxon>Agathobacter</taxon>
    </lineage>
</organism>
<evidence type="ECO:0000313" key="2">
    <source>
        <dbReference type="Proteomes" id="UP000049472"/>
    </source>
</evidence>
<reference evidence="2" key="1">
    <citation type="submission" date="2015-05" db="EMBL/GenBank/DDBJ databases">
        <authorList>
            <consortium name="Pathogen Informatics"/>
        </authorList>
    </citation>
    <scope>NUCLEOTIDE SEQUENCE [LARGE SCALE GENOMIC DNA]</scope>
    <source>
        <strain evidence="2">T1-815</strain>
    </source>
</reference>
<keyword evidence="2" id="KW-1185">Reference proteome</keyword>
<dbReference type="EMBL" id="CVRQ01000025">
    <property type="protein sequence ID" value="CRL40321.1"/>
    <property type="molecule type" value="Genomic_DNA"/>
</dbReference>
<dbReference type="AlphaFoldDB" id="A0A0M6WRR5"/>
<accession>A0A0M6WRR5</accession>
<name>A0A0M6WRR5_9FIRM</name>
<gene>
    <name evidence="1" type="ORF">T1815_23191</name>
</gene>
<dbReference type="Proteomes" id="UP000049472">
    <property type="component" value="Unassembled WGS sequence"/>
</dbReference>
<evidence type="ECO:0000313" key="1">
    <source>
        <dbReference type="EMBL" id="CRL40321.1"/>
    </source>
</evidence>
<protein>
    <submittedName>
        <fullName evidence="1">Uncharacterized protein</fullName>
    </submittedName>
</protein>
<dbReference type="RefSeq" id="WP_055062312.1">
    <property type="nucleotide sequence ID" value="NZ_CVRQ01000025.1"/>
</dbReference>